<gene>
    <name evidence="2" type="ORF">D0962_01830</name>
</gene>
<dbReference type="EMBL" id="QZCE01000001">
    <property type="protein sequence ID" value="NEZ61525.1"/>
    <property type="molecule type" value="Genomic_DNA"/>
</dbReference>
<dbReference type="RefSeq" id="WP_163659360.1">
    <property type="nucleotide sequence ID" value="NZ_QZCE01000001.1"/>
</dbReference>
<dbReference type="Proteomes" id="UP000473574">
    <property type="component" value="Unassembled WGS sequence"/>
</dbReference>
<dbReference type="Gene3D" id="1.10.287.1080">
    <property type="entry name" value="MazG-like"/>
    <property type="match status" value="1"/>
</dbReference>
<dbReference type="Pfam" id="PF03819">
    <property type="entry name" value="MazG"/>
    <property type="match status" value="1"/>
</dbReference>
<comment type="caution">
    <text evidence="2">The sequence shown here is derived from an EMBL/GenBank/DDBJ whole genome shotgun (WGS) entry which is preliminary data.</text>
</comment>
<organism evidence="2 3">
    <name type="scientific">Adonisia turfae CCMR0082</name>
    <dbReference type="NCBI Taxonomy" id="2304604"/>
    <lineage>
        <taxon>Bacteria</taxon>
        <taxon>Bacillati</taxon>
        <taxon>Cyanobacteriota</taxon>
        <taxon>Adonisia</taxon>
        <taxon>Adonisia turfae</taxon>
    </lineage>
</organism>
<accession>A0A6M0RZ90</accession>
<evidence type="ECO:0000313" key="3">
    <source>
        <dbReference type="Proteomes" id="UP000473574"/>
    </source>
</evidence>
<dbReference type="SUPFAM" id="SSF101386">
    <property type="entry name" value="all-alpha NTP pyrophosphatases"/>
    <property type="match status" value="1"/>
</dbReference>
<evidence type="ECO:0000313" key="2">
    <source>
        <dbReference type="EMBL" id="NEZ61525.1"/>
    </source>
</evidence>
<dbReference type="AlphaFoldDB" id="A0A6M0RZ90"/>
<evidence type="ECO:0000259" key="1">
    <source>
        <dbReference type="Pfam" id="PF03819"/>
    </source>
</evidence>
<feature type="domain" description="NTP pyrophosphohydrolase MazG-like" evidence="1">
    <location>
        <begin position="102"/>
        <end position="175"/>
    </location>
</feature>
<dbReference type="InterPro" id="IPR004518">
    <property type="entry name" value="MazG-like_dom"/>
</dbReference>
<sequence length="214" mass="23768">MNSNEYQNLAARTLIDGPEQPLSVDEVVMLATALALHARLGAFTEKLKKNVLHRHQQYDVADFLDDIGDLEVDLTAICEDKASAPSYLSDRDTMTLWNAIGLLGESSEVAQLLLNYGLEPGRELEIYPDARKEWTKELGDVAWYHAAIATKLGLQMSDIQEANIDKLKKRFPKGFTTEDSVARVDVEPTKDLTQILGQAQQDLAGRVRIEGVGE</sequence>
<reference evidence="2 3" key="1">
    <citation type="journal article" date="2020" name="Microb. Ecol.">
        <title>Ecogenomics of the Marine Benthic Filamentous Cyanobacterium Adonisia.</title>
        <authorList>
            <person name="Walter J.M."/>
            <person name="Coutinho F.H."/>
            <person name="Leomil L."/>
            <person name="Hargreaves P.I."/>
            <person name="Campeao M.E."/>
            <person name="Vieira V.V."/>
            <person name="Silva B.S."/>
            <person name="Fistarol G.O."/>
            <person name="Salomon P.S."/>
            <person name="Sawabe T."/>
            <person name="Mino S."/>
            <person name="Hosokawa M."/>
            <person name="Miyashita H."/>
            <person name="Maruyama F."/>
            <person name="van Verk M.C."/>
            <person name="Dutilh B.E."/>
            <person name="Thompson C.C."/>
            <person name="Thompson F.L."/>
        </authorList>
    </citation>
    <scope>NUCLEOTIDE SEQUENCE [LARGE SCALE GENOMIC DNA]</scope>
    <source>
        <strain evidence="2 3">CCMR0082</strain>
    </source>
</reference>
<proteinExistence type="predicted"/>
<name>A0A6M0RZ90_9CYAN</name>
<protein>
    <recommendedName>
        <fullName evidence="1">NTP pyrophosphohydrolase MazG-like domain-containing protein</fullName>
    </recommendedName>
</protein>